<feature type="active site" description="Proton acceptor" evidence="9">
    <location>
        <position position="315"/>
    </location>
</feature>
<evidence type="ECO:0000313" key="12">
    <source>
        <dbReference type="EMBL" id="CUN63625.1"/>
    </source>
</evidence>
<comment type="pathway">
    <text evidence="2 8">Carbohydrate metabolism; hexose metabolism.</text>
</comment>
<evidence type="ECO:0000313" key="13">
    <source>
        <dbReference type="Proteomes" id="UP000095468"/>
    </source>
</evidence>
<evidence type="ECO:0000256" key="1">
    <source>
        <dbReference type="ARBA" id="ARBA00001614"/>
    </source>
</evidence>
<evidence type="ECO:0000256" key="11">
    <source>
        <dbReference type="PIRSR" id="PIRSR005096-3"/>
    </source>
</evidence>
<feature type="binding site" evidence="11">
    <location>
        <begin position="78"/>
        <end position="79"/>
    </location>
    <ligand>
        <name>beta-D-galactose</name>
        <dbReference type="ChEBI" id="CHEBI:27667"/>
    </ligand>
</feature>
<dbReference type="InterPro" id="IPR015443">
    <property type="entry name" value="Aldose_1-epimerase"/>
</dbReference>
<reference evidence="12 13" key="1">
    <citation type="submission" date="2015-09" db="EMBL/GenBank/DDBJ databases">
        <authorList>
            <consortium name="Pathogen Informatics"/>
        </authorList>
    </citation>
    <scope>NUCLEOTIDE SEQUENCE [LARGE SCALE GENOMIC DNA]</scope>
    <source>
        <strain evidence="12 13">2789STDY5608823</strain>
    </source>
</reference>
<dbReference type="GO" id="GO:0004034">
    <property type="term" value="F:aldose 1-epimerase activity"/>
    <property type="evidence" value="ECO:0007669"/>
    <property type="project" value="UniProtKB-EC"/>
</dbReference>
<evidence type="ECO:0000256" key="6">
    <source>
        <dbReference type="ARBA" id="ARBA00023235"/>
    </source>
</evidence>
<evidence type="ECO:0000256" key="5">
    <source>
        <dbReference type="ARBA" id="ARBA00014165"/>
    </source>
</evidence>
<proteinExistence type="inferred from homology"/>
<evidence type="ECO:0000256" key="8">
    <source>
        <dbReference type="PIRNR" id="PIRNR005096"/>
    </source>
</evidence>
<feature type="binding site" evidence="10">
    <location>
        <position position="249"/>
    </location>
    <ligand>
        <name>beta-D-galactose</name>
        <dbReference type="ChEBI" id="CHEBI:27667"/>
    </ligand>
</feature>
<evidence type="ECO:0000256" key="4">
    <source>
        <dbReference type="ARBA" id="ARBA00013185"/>
    </source>
</evidence>
<feature type="active site" description="Proton donor" evidence="9">
    <location>
        <position position="177"/>
    </location>
</feature>
<organism evidence="12 13">
    <name type="scientific">Collinsella aerofaciens</name>
    <dbReference type="NCBI Taxonomy" id="74426"/>
    <lineage>
        <taxon>Bacteria</taxon>
        <taxon>Bacillati</taxon>
        <taxon>Actinomycetota</taxon>
        <taxon>Coriobacteriia</taxon>
        <taxon>Coriobacteriales</taxon>
        <taxon>Coriobacteriaceae</taxon>
        <taxon>Collinsella</taxon>
    </lineage>
</organism>
<dbReference type="GO" id="GO:0030246">
    <property type="term" value="F:carbohydrate binding"/>
    <property type="evidence" value="ECO:0007669"/>
    <property type="project" value="InterPro"/>
</dbReference>
<name>A0A173YKR5_9ACTN</name>
<feature type="binding site" evidence="11">
    <location>
        <begin position="177"/>
        <end position="179"/>
    </location>
    <ligand>
        <name>beta-D-galactose</name>
        <dbReference type="ChEBI" id="CHEBI:27667"/>
    </ligand>
</feature>
<dbReference type="Pfam" id="PF01263">
    <property type="entry name" value="Aldose_epim"/>
    <property type="match status" value="1"/>
</dbReference>
<dbReference type="GO" id="GO:0006006">
    <property type="term" value="P:glucose metabolic process"/>
    <property type="evidence" value="ECO:0007669"/>
    <property type="project" value="TreeGrafter"/>
</dbReference>
<dbReference type="EMBL" id="CYYP01000003">
    <property type="protein sequence ID" value="CUN63625.1"/>
    <property type="molecule type" value="Genomic_DNA"/>
</dbReference>
<evidence type="ECO:0000256" key="3">
    <source>
        <dbReference type="ARBA" id="ARBA00006206"/>
    </source>
</evidence>
<evidence type="ECO:0000256" key="2">
    <source>
        <dbReference type="ARBA" id="ARBA00005028"/>
    </source>
</evidence>
<evidence type="ECO:0000256" key="10">
    <source>
        <dbReference type="PIRSR" id="PIRSR005096-2"/>
    </source>
</evidence>
<evidence type="ECO:0000256" key="9">
    <source>
        <dbReference type="PIRSR" id="PIRSR005096-1"/>
    </source>
</evidence>
<dbReference type="EC" id="5.1.3.3" evidence="4 8"/>
<protein>
    <recommendedName>
        <fullName evidence="5 8">Aldose 1-epimerase</fullName>
        <ecNumber evidence="4 8">5.1.3.3</ecNumber>
    </recommendedName>
</protein>
<dbReference type="SUPFAM" id="SSF74650">
    <property type="entry name" value="Galactose mutarotase-like"/>
    <property type="match status" value="1"/>
</dbReference>
<dbReference type="Proteomes" id="UP000095468">
    <property type="component" value="Unassembled WGS sequence"/>
</dbReference>
<keyword evidence="7 8" id="KW-0119">Carbohydrate metabolism</keyword>
<dbReference type="UniPathway" id="UPA00242"/>
<dbReference type="RefSeq" id="WP_055285466.1">
    <property type="nucleotide sequence ID" value="NZ_CYYP01000003.1"/>
</dbReference>
<accession>A0A173YKR5</accession>
<comment type="similarity">
    <text evidence="3 8">Belongs to the aldose epimerase family.</text>
</comment>
<dbReference type="AlphaFoldDB" id="A0A173YKR5"/>
<dbReference type="PIRSF" id="PIRSF005096">
    <property type="entry name" value="GALM"/>
    <property type="match status" value="1"/>
</dbReference>
<sequence length="350" mass="38963">MITSELFGTAPCGTPVHRYTLNGPEICVRIMDYGATVLGIDVPDIPGNVRDVVLGFDKLEDYFDNPACFGATIGPVANRTAGATITIDGTDWHMTANEGANNLHSDLEHGLHKRVWNVEIDETHNAVRMTTSLEDGELGLPGNRTFTAVFTVTPTGRFRIEYGCESDRATYVSMTNHTYFNLAGHNAGMDCEHFFVANAAHYLPINEQNIPTGEIAPVEGTPFDFRELRPVAPGMEADDPQIKQARGYDHCLCIDGYQYGRNLRRAMHVEEMWTGRELDYYTTAPGVQLYTGNWLDDEHAKDDANYGWGAGFALEAEMYPDTPHQPLFPQGIVGPGHPYSNVIEYHFMRH</sequence>
<dbReference type="NCBIfam" id="NF008277">
    <property type="entry name" value="PRK11055.1"/>
    <property type="match status" value="1"/>
</dbReference>
<dbReference type="PANTHER" id="PTHR10091:SF0">
    <property type="entry name" value="GALACTOSE MUTAROTASE"/>
    <property type="match status" value="1"/>
</dbReference>
<dbReference type="InterPro" id="IPR008183">
    <property type="entry name" value="Aldose_1/G6P_1-epimerase"/>
</dbReference>
<dbReference type="InterPro" id="IPR014718">
    <property type="entry name" value="GH-type_carb-bd"/>
</dbReference>
<dbReference type="InterPro" id="IPR047215">
    <property type="entry name" value="Galactose_mutarotase-like"/>
</dbReference>
<dbReference type="InterPro" id="IPR018052">
    <property type="entry name" value="Ald1_epimerase_CS"/>
</dbReference>
<keyword evidence="6 8" id="KW-0413">Isomerase</keyword>
<dbReference type="GO" id="GO:0033499">
    <property type="term" value="P:galactose catabolic process via UDP-galactose, Leloir pathway"/>
    <property type="evidence" value="ECO:0007669"/>
    <property type="project" value="TreeGrafter"/>
</dbReference>
<comment type="catalytic activity">
    <reaction evidence="1 8">
        <text>alpha-D-glucose = beta-D-glucose</text>
        <dbReference type="Rhea" id="RHEA:10264"/>
        <dbReference type="ChEBI" id="CHEBI:15903"/>
        <dbReference type="ChEBI" id="CHEBI:17925"/>
        <dbReference type="EC" id="5.1.3.3"/>
    </reaction>
</comment>
<dbReference type="Gene3D" id="2.70.98.10">
    <property type="match status" value="1"/>
</dbReference>
<gene>
    <name evidence="12" type="primary">galM</name>
    <name evidence="12" type="ORF">ERS852381_00472</name>
</gene>
<dbReference type="InterPro" id="IPR011013">
    <property type="entry name" value="Gal_mutarotase_sf_dom"/>
</dbReference>
<dbReference type="PROSITE" id="PS00545">
    <property type="entry name" value="ALDOSE_1_EPIMERASE"/>
    <property type="match status" value="1"/>
</dbReference>
<evidence type="ECO:0000256" key="7">
    <source>
        <dbReference type="ARBA" id="ARBA00023277"/>
    </source>
</evidence>
<dbReference type="CDD" id="cd09019">
    <property type="entry name" value="galactose_mutarotase_like"/>
    <property type="match status" value="1"/>
</dbReference>
<dbReference type="PANTHER" id="PTHR10091">
    <property type="entry name" value="ALDOSE-1-EPIMERASE"/>
    <property type="match status" value="1"/>
</dbReference>